<organism evidence="2 3">
    <name type="scientific">Oceanobacillus luteolus</name>
    <dbReference type="NCBI Taxonomy" id="1274358"/>
    <lineage>
        <taxon>Bacteria</taxon>
        <taxon>Bacillati</taxon>
        <taxon>Bacillota</taxon>
        <taxon>Bacilli</taxon>
        <taxon>Bacillales</taxon>
        <taxon>Bacillaceae</taxon>
        <taxon>Oceanobacillus</taxon>
    </lineage>
</organism>
<evidence type="ECO:0000256" key="1">
    <source>
        <dbReference type="SAM" id="Phobius"/>
    </source>
</evidence>
<dbReference type="EMBL" id="JBHUDE010000153">
    <property type="protein sequence ID" value="MFD1609321.1"/>
    <property type="molecule type" value="Genomic_DNA"/>
</dbReference>
<gene>
    <name evidence="2" type="ORF">ACFSBH_17020</name>
</gene>
<feature type="transmembrane region" description="Helical" evidence="1">
    <location>
        <begin position="6"/>
        <end position="23"/>
    </location>
</feature>
<dbReference type="InterPro" id="IPR009293">
    <property type="entry name" value="UPF0478"/>
</dbReference>
<dbReference type="Pfam" id="PF06103">
    <property type="entry name" value="DUF948"/>
    <property type="match status" value="1"/>
</dbReference>
<keyword evidence="1" id="KW-0472">Membrane</keyword>
<proteinExistence type="predicted"/>
<protein>
    <submittedName>
        <fullName evidence="2">DUF948 domain-containing protein</fullName>
    </submittedName>
</protein>
<evidence type="ECO:0000313" key="2">
    <source>
        <dbReference type="EMBL" id="MFD1609321.1"/>
    </source>
</evidence>
<name>A0ABW4HVN7_9BACI</name>
<evidence type="ECO:0000313" key="3">
    <source>
        <dbReference type="Proteomes" id="UP001597221"/>
    </source>
</evidence>
<keyword evidence="3" id="KW-1185">Reference proteome</keyword>
<reference evidence="3" key="1">
    <citation type="journal article" date="2019" name="Int. J. Syst. Evol. Microbiol.">
        <title>The Global Catalogue of Microorganisms (GCM) 10K type strain sequencing project: providing services to taxonomists for standard genome sequencing and annotation.</title>
        <authorList>
            <consortium name="The Broad Institute Genomics Platform"/>
            <consortium name="The Broad Institute Genome Sequencing Center for Infectious Disease"/>
            <person name="Wu L."/>
            <person name="Ma J."/>
        </authorList>
    </citation>
    <scope>NUCLEOTIDE SEQUENCE [LARGE SCALE GENOMIC DNA]</scope>
    <source>
        <strain evidence="3">CGMCC 1.12376</strain>
    </source>
</reference>
<comment type="caution">
    <text evidence="2">The sequence shown here is derived from an EMBL/GenBank/DDBJ whole genome shotgun (WGS) entry which is preliminary data.</text>
</comment>
<keyword evidence="1" id="KW-0812">Transmembrane</keyword>
<accession>A0ABW4HVN7</accession>
<keyword evidence="1" id="KW-1133">Transmembrane helix</keyword>
<dbReference type="RefSeq" id="WP_251517507.1">
    <property type="nucleotide sequence ID" value="NZ_JAMBON010000059.1"/>
</dbReference>
<sequence>MIWVGIGLIIIGIALLAGTVILIRPINKVSAILSDVKETTEGLPDTVNNVSEQANQALHTGVDTLQQINTQLKELTPIFYLVGDVGRATHHLSANMVNAVEEFEDKDTGTFATRKNLEGLYGALTLGAMVFQKAKEFNNERKVVVTQESQQ</sequence>
<dbReference type="Proteomes" id="UP001597221">
    <property type="component" value="Unassembled WGS sequence"/>
</dbReference>